<comment type="caution">
    <text evidence="1">The sequence shown here is derived from an EMBL/GenBank/DDBJ whole genome shotgun (WGS) entry which is preliminary data.</text>
</comment>
<keyword evidence="2" id="KW-1185">Reference proteome</keyword>
<proteinExistence type="predicted"/>
<protein>
    <submittedName>
        <fullName evidence="1">Uncharacterized protein</fullName>
    </submittedName>
</protein>
<sequence length="132" mass="14636">MSISRILNEKATEISGTERWPYASVAQALEIIPRTLAQNCGADTIRTLTALRAKHAAGEDSWGIDGDSGCLVDMSTRHIWEPLTVKIQIYKTALETAMLLLRIDDIVSGSKRKQMRDDNAQAPHVTDETIKE</sequence>
<name>A0ACC2NLR7_9HYME</name>
<organism evidence="1 2">
    <name type="scientific">Eretmocerus hayati</name>
    <dbReference type="NCBI Taxonomy" id="131215"/>
    <lineage>
        <taxon>Eukaryota</taxon>
        <taxon>Metazoa</taxon>
        <taxon>Ecdysozoa</taxon>
        <taxon>Arthropoda</taxon>
        <taxon>Hexapoda</taxon>
        <taxon>Insecta</taxon>
        <taxon>Pterygota</taxon>
        <taxon>Neoptera</taxon>
        <taxon>Endopterygota</taxon>
        <taxon>Hymenoptera</taxon>
        <taxon>Apocrita</taxon>
        <taxon>Proctotrupomorpha</taxon>
        <taxon>Chalcidoidea</taxon>
        <taxon>Aphelinidae</taxon>
        <taxon>Aphelininae</taxon>
        <taxon>Eretmocerus</taxon>
    </lineage>
</organism>
<dbReference type="EMBL" id="CM056743">
    <property type="protein sequence ID" value="KAJ8672037.1"/>
    <property type="molecule type" value="Genomic_DNA"/>
</dbReference>
<gene>
    <name evidence="1" type="ORF">QAD02_003296</name>
</gene>
<evidence type="ECO:0000313" key="1">
    <source>
        <dbReference type="EMBL" id="KAJ8672037.1"/>
    </source>
</evidence>
<reference evidence="1" key="1">
    <citation type="submission" date="2023-04" db="EMBL/GenBank/DDBJ databases">
        <title>A chromosome-level genome assembly of the parasitoid wasp Eretmocerus hayati.</title>
        <authorList>
            <person name="Zhong Y."/>
            <person name="Liu S."/>
            <person name="Liu Y."/>
        </authorList>
    </citation>
    <scope>NUCLEOTIDE SEQUENCE</scope>
    <source>
        <strain evidence="1">ZJU_SS_LIU_2023</strain>
    </source>
</reference>
<accession>A0ACC2NLR7</accession>
<dbReference type="Proteomes" id="UP001239111">
    <property type="component" value="Chromosome 3"/>
</dbReference>
<evidence type="ECO:0000313" key="2">
    <source>
        <dbReference type="Proteomes" id="UP001239111"/>
    </source>
</evidence>